<dbReference type="Pfam" id="PF00425">
    <property type="entry name" value="Chorismate_bind"/>
    <property type="match status" value="1"/>
</dbReference>
<dbReference type="PANTHER" id="PTHR11236">
    <property type="entry name" value="AMINOBENZOATE/ANTHRANILATE SYNTHASE"/>
    <property type="match status" value="1"/>
</dbReference>
<name>A0A0B4GDP9_METAF</name>
<dbReference type="AlphaFoldDB" id="A0A0B4GDP9"/>
<keyword evidence="3" id="KW-1185">Reference proteome</keyword>
<dbReference type="HOGENOM" id="CLU_006493_2_0_1"/>
<protein>
    <submittedName>
        <fullName evidence="2">Salicylate synthase</fullName>
    </submittedName>
</protein>
<reference evidence="2 3" key="1">
    <citation type="journal article" date="2014" name="Proc. Natl. Acad. Sci. U.S.A.">
        <title>Trajectory and genomic determinants of fungal-pathogen speciation and host adaptation.</title>
        <authorList>
            <person name="Hu X."/>
            <person name="Xiao G."/>
            <person name="Zheng P."/>
            <person name="Shang Y."/>
            <person name="Su Y."/>
            <person name="Zhang X."/>
            <person name="Liu X."/>
            <person name="Zhan S."/>
            <person name="St Leger R.J."/>
            <person name="Wang C."/>
        </authorList>
    </citation>
    <scope>NUCLEOTIDE SEQUENCE [LARGE SCALE GENOMIC DNA]</scope>
    <source>
        <strain evidence="2 3">ARSEF 549</strain>
    </source>
</reference>
<accession>A0A0B4GDP9</accession>
<evidence type="ECO:0000313" key="2">
    <source>
        <dbReference type="EMBL" id="KID66399.1"/>
    </source>
</evidence>
<dbReference type="InterPro" id="IPR015890">
    <property type="entry name" value="Chorismate_C"/>
</dbReference>
<dbReference type="Gene3D" id="3.60.120.10">
    <property type="entry name" value="Anthranilate synthase"/>
    <property type="match status" value="1"/>
</dbReference>
<dbReference type="PANTHER" id="PTHR11236:SF9">
    <property type="entry name" value="ANTHRANILATE SYNTHASE COMPONENT 1"/>
    <property type="match status" value="1"/>
</dbReference>
<gene>
    <name evidence="2" type="ORF">MAN_04680</name>
</gene>
<comment type="caution">
    <text evidence="2">The sequence shown here is derived from an EMBL/GenBank/DDBJ whole genome shotgun (WGS) entry which is preliminary data.</text>
</comment>
<dbReference type="EMBL" id="AZNF01000005">
    <property type="protein sequence ID" value="KID66399.1"/>
    <property type="molecule type" value="Genomic_DNA"/>
</dbReference>
<dbReference type="InterPro" id="IPR019996">
    <property type="entry name" value="Salicylate_synthase"/>
</dbReference>
<feature type="domain" description="Chorismate-utilising enzyme C-terminal" evidence="1">
    <location>
        <begin position="169"/>
        <end position="420"/>
    </location>
</feature>
<feature type="non-terminal residue" evidence="2">
    <location>
        <position position="1"/>
    </location>
</feature>
<evidence type="ECO:0000259" key="1">
    <source>
        <dbReference type="Pfam" id="PF00425"/>
    </source>
</evidence>
<proteinExistence type="predicted"/>
<dbReference type="GO" id="GO:0000162">
    <property type="term" value="P:L-tryptophan biosynthetic process"/>
    <property type="evidence" value="ECO:0007669"/>
    <property type="project" value="TreeGrafter"/>
</dbReference>
<dbReference type="NCBIfam" id="TIGR03494">
    <property type="entry name" value="salicyl_syn"/>
    <property type="match status" value="1"/>
</dbReference>
<dbReference type="VEuPathDB" id="FungiDB:MAN_04680"/>
<sequence length="445" mass="47550">MAPGGSLDAVVDVLATHRDGDYYAYENEDGWYLGLGSHASLTVGPDGKTATKICADRKTAALPVTGSINDIARAFVAEYSALGSIFGQVGFNYAAIMAGQAYNPGQWPVLTLMVPRVHVSVCRDGITVSGHCDEEARSVYDLIRSSVVGGAALAVSTNFMSVDVQVDCDDYASRVGRATAEIIQGKYIKAIPSRIVNLAERVDMLATLYHGRRANTPARSFTLSHAGMQATGFSPEVLLSIKEQVVATEAVAGTRLVEGAQPEPARDALMNDPKEVMEHCIAIKGSIRRLGGICTAGSLAVKDFMSVVPRGNVQHLYSCVTGTLESGKDGWDALPGLVANITVPGIPGRGNMEAIETFEPHPRDMYCGAVLMLDPAAGLFEAALVLRTVFQDQQRQWLQAGAGVTSLSRPEREFTETCEKLGSIFPYLVAETKPWGELKGSHLVN</sequence>
<dbReference type="GO" id="GO:0016833">
    <property type="term" value="F:oxo-acid-lyase activity"/>
    <property type="evidence" value="ECO:0007669"/>
    <property type="project" value="InterPro"/>
</dbReference>
<dbReference type="Proteomes" id="UP000031186">
    <property type="component" value="Unassembled WGS sequence"/>
</dbReference>
<dbReference type="SUPFAM" id="SSF56322">
    <property type="entry name" value="ADC synthase"/>
    <property type="match status" value="1"/>
</dbReference>
<organism evidence="2 3">
    <name type="scientific">Metarhizium anisopliae (strain ARSEF 549)</name>
    <dbReference type="NCBI Taxonomy" id="3151832"/>
    <lineage>
        <taxon>Eukaryota</taxon>
        <taxon>Fungi</taxon>
        <taxon>Dikarya</taxon>
        <taxon>Ascomycota</taxon>
        <taxon>Pezizomycotina</taxon>
        <taxon>Sordariomycetes</taxon>
        <taxon>Hypocreomycetidae</taxon>
        <taxon>Hypocreales</taxon>
        <taxon>Clavicipitaceae</taxon>
        <taxon>Metarhizium</taxon>
    </lineage>
</organism>
<dbReference type="GO" id="GO:0008909">
    <property type="term" value="F:isochorismate synthase activity"/>
    <property type="evidence" value="ECO:0007669"/>
    <property type="project" value="InterPro"/>
</dbReference>
<dbReference type="InterPro" id="IPR019999">
    <property type="entry name" value="Anth_synth_I-like"/>
</dbReference>
<evidence type="ECO:0000313" key="3">
    <source>
        <dbReference type="Proteomes" id="UP000031186"/>
    </source>
</evidence>
<dbReference type="InterPro" id="IPR005801">
    <property type="entry name" value="ADC_synthase"/>
</dbReference>